<dbReference type="PROSITE" id="PS50198">
    <property type="entry name" value="PPIC_PPIASE_2"/>
    <property type="match status" value="1"/>
</dbReference>
<evidence type="ECO:0000313" key="5">
    <source>
        <dbReference type="Proteomes" id="UP000679848"/>
    </source>
</evidence>
<keyword evidence="1" id="KW-0413">Isomerase</keyword>
<evidence type="ECO:0000256" key="1">
    <source>
        <dbReference type="PROSITE-ProRule" id="PRU00278"/>
    </source>
</evidence>
<dbReference type="EMBL" id="AP023420">
    <property type="protein sequence ID" value="BCK84368.1"/>
    <property type="molecule type" value="Genomic_DNA"/>
</dbReference>
<dbReference type="Gene3D" id="3.10.50.40">
    <property type="match status" value="1"/>
</dbReference>
<feature type="domain" description="PpiC" evidence="3">
    <location>
        <begin position="178"/>
        <end position="274"/>
    </location>
</feature>
<keyword evidence="2" id="KW-0732">Signal</keyword>
<name>A0A810Q7W7_9FIRM</name>
<dbReference type="InterPro" id="IPR000297">
    <property type="entry name" value="PPIase_PpiC"/>
</dbReference>
<feature type="chain" id="PRO_5039477443" description="PpiC domain-containing protein" evidence="2">
    <location>
        <begin position="21"/>
        <end position="325"/>
    </location>
</feature>
<gene>
    <name evidence="4" type="ORF">MM59RIKEN_16870</name>
</gene>
<dbReference type="AlphaFoldDB" id="A0A810Q7W7"/>
<keyword evidence="1" id="KW-0697">Rotamase</keyword>
<dbReference type="InterPro" id="IPR046357">
    <property type="entry name" value="PPIase_dom_sf"/>
</dbReference>
<dbReference type="Proteomes" id="UP000679848">
    <property type="component" value="Chromosome"/>
</dbReference>
<proteinExistence type="predicted"/>
<dbReference type="GO" id="GO:0003755">
    <property type="term" value="F:peptidyl-prolyl cis-trans isomerase activity"/>
    <property type="evidence" value="ECO:0007669"/>
    <property type="project" value="UniProtKB-KW"/>
</dbReference>
<dbReference type="Pfam" id="PF00639">
    <property type="entry name" value="Rotamase"/>
    <property type="match status" value="1"/>
</dbReference>
<evidence type="ECO:0000256" key="2">
    <source>
        <dbReference type="SAM" id="SignalP"/>
    </source>
</evidence>
<dbReference type="RefSeq" id="WP_187031994.1">
    <property type="nucleotide sequence ID" value="NZ_AP023420.1"/>
</dbReference>
<dbReference type="KEGG" id="pfaa:MM59RIKEN_16870"/>
<evidence type="ECO:0000313" key="4">
    <source>
        <dbReference type="EMBL" id="BCK84368.1"/>
    </source>
</evidence>
<organism evidence="4 5">
    <name type="scientific">Pusillibacter faecalis</name>
    <dbReference type="NCBI Taxonomy" id="2714358"/>
    <lineage>
        <taxon>Bacteria</taxon>
        <taxon>Bacillati</taxon>
        <taxon>Bacillota</taxon>
        <taxon>Clostridia</taxon>
        <taxon>Eubacteriales</taxon>
        <taxon>Oscillospiraceae</taxon>
        <taxon>Pusillibacter</taxon>
    </lineage>
</organism>
<accession>A0A810Q7W7</accession>
<sequence length="325" mass="35012">MNIRAIALALLLCLCLTACGGEPEESGGQMSLLETAAGLDGTEHLLTIDNREIPAWRYLYWLAYTCDQIAQSYTESEVTLDWAAPVSGGTLADYAKDQALADTALYATVENWAEKYGCVAEMEAQTPAALPDLGLGQEQMQELEQVGWLYTELYQLYHTADSALAPAAEDLRTYGQEQGAITLNRILVPMGEDRESASQRAAELFSQLNSAEDQTAKFSELTAGSADTLGPRTVLPGDDSLDASLLEAAAALEEGQCSGIVESEEGFSILLRLPLDTAALMDRYFESLLASAAENSVVTTTQAYTDLDPAAFYDAWRQGRQGSGT</sequence>
<keyword evidence="5" id="KW-1185">Reference proteome</keyword>
<evidence type="ECO:0000259" key="3">
    <source>
        <dbReference type="PROSITE" id="PS50198"/>
    </source>
</evidence>
<feature type="signal peptide" evidence="2">
    <location>
        <begin position="1"/>
        <end position="20"/>
    </location>
</feature>
<reference evidence="4" key="1">
    <citation type="submission" date="2020-09" db="EMBL/GenBank/DDBJ databases">
        <title>New species isolated from human feces.</title>
        <authorList>
            <person name="Kitahara M."/>
            <person name="Shigeno Y."/>
            <person name="Shime M."/>
            <person name="Matsumoto Y."/>
            <person name="Nakamura S."/>
            <person name="Motooka D."/>
            <person name="Fukuoka S."/>
            <person name="Nishikawa H."/>
            <person name="Benno Y."/>
        </authorList>
    </citation>
    <scope>NUCLEOTIDE SEQUENCE</scope>
    <source>
        <strain evidence="4">MM59</strain>
    </source>
</reference>
<protein>
    <recommendedName>
        <fullName evidence="3">PpiC domain-containing protein</fullName>
    </recommendedName>
</protein>